<comment type="function">
    <text evidence="1">Essential cell division protein that stabilizes the FtsZ protofilaments by cross-linking them and that serves as a cytoplasmic membrane anchor for the Z ring. Also required for the recruitment to the septal ring of downstream cell division proteins.</text>
</comment>
<keyword evidence="2 3" id="KW-0812">Transmembrane</keyword>
<keyword evidence="6" id="KW-1185">Reference proteome</keyword>
<dbReference type="InterPro" id="IPR007449">
    <property type="entry name" value="ZipA_FtsZ-bd_C"/>
</dbReference>
<dbReference type="SUPFAM" id="SSF64383">
    <property type="entry name" value="Cell-division protein ZipA, C-terminal domain"/>
    <property type="match status" value="1"/>
</dbReference>
<keyword evidence="2" id="KW-0997">Cell inner membrane</keyword>
<gene>
    <name evidence="5" type="ORF">ACFOW7_19800</name>
</gene>
<evidence type="ECO:0000256" key="2">
    <source>
        <dbReference type="RuleBase" id="RU003613"/>
    </source>
</evidence>
<dbReference type="RefSeq" id="WP_378167687.1">
    <property type="nucleotide sequence ID" value="NZ_JBHSBU010000001.1"/>
</dbReference>
<evidence type="ECO:0000256" key="1">
    <source>
        <dbReference type="RuleBase" id="RU003612"/>
    </source>
</evidence>
<dbReference type="Pfam" id="PF04354">
    <property type="entry name" value="ZipA_C"/>
    <property type="match status" value="1"/>
</dbReference>
<sequence length="353" mass="37767">MSEIHWITLGLAVGVVAVVWGFNLWQEYRYKKRAAAAFADNHPDVLLDAQKNVVRPTVPDRRLEPALANAPSVLGEPVPSEPEEVELSEPAAVAIGALDPAYDFIGELHLEEAVPAEQIPGFAVGKRVRVLGRAGRNWEPVTAGASYAELKVGLQLVDRQGPVNDAQLAKFCEQVNGFAHAHNGLASFPRREDKLAAAADLDRFAAAVDVLIGLNVVAAQQPFSLAQLGEMLDAAGMTLEEDGTFHAKSDSGKTLFTLVDSRQRPLTDIDQTPSVTLLLDLPRVAGAEHAFDRMADLAQQLALTLGGDLVDDEGRSLKPGDLAAIRKQLLQVLGMMDDRGIPAGGAAALRLFA</sequence>
<accession>A0ABV8MU61</accession>
<dbReference type="GO" id="GO:0051301">
    <property type="term" value="P:cell division"/>
    <property type="evidence" value="ECO:0007669"/>
    <property type="project" value="UniProtKB-KW"/>
</dbReference>
<protein>
    <recommendedName>
        <fullName evidence="1">Cell division protein ZipA</fullName>
    </recommendedName>
</protein>
<evidence type="ECO:0000313" key="6">
    <source>
        <dbReference type="Proteomes" id="UP001595791"/>
    </source>
</evidence>
<keyword evidence="2" id="KW-1003">Cell membrane</keyword>
<comment type="subcellular location">
    <subcellularLocation>
        <location evidence="2">Cell inner membrane</location>
        <topology evidence="2">Single-pass type I membrane protein</topology>
    </subcellularLocation>
</comment>
<dbReference type="InterPro" id="IPR036765">
    <property type="entry name" value="ZipA_FtsZ-bd_C_sf"/>
</dbReference>
<keyword evidence="1 5" id="KW-0132">Cell division</keyword>
<dbReference type="EMBL" id="JBHSBU010000001">
    <property type="protein sequence ID" value="MFC4161584.1"/>
    <property type="molecule type" value="Genomic_DNA"/>
</dbReference>
<evidence type="ECO:0000256" key="3">
    <source>
        <dbReference type="SAM" id="Phobius"/>
    </source>
</evidence>
<dbReference type="SMART" id="SM00771">
    <property type="entry name" value="ZipA_C"/>
    <property type="match status" value="1"/>
</dbReference>
<evidence type="ECO:0000313" key="5">
    <source>
        <dbReference type="EMBL" id="MFC4161584.1"/>
    </source>
</evidence>
<reference evidence="6" key="1">
    <citation type="journal article" date="2019" name="Int. J. Syst. Evol. Microbiol.">
        <title>The Global Catalogue of Microorganisms (GCM) 10K type strain sequencing project: providing services to taxonomists for standard genome sequencing and annotation.</title>
        <authorList>
            <consortium name="The Broad Institute Genomics Platform"/>
            <consortium name="The Broad Institute Genome Sequencing Center for Infectious Disease"/>
            <person name="Wu L."/>
            <person name="Ma J."/>
        </authorList>
    </citation>
    <scope>NUCLEOTIDE SEQUENCE [LARGE SCALE GENOMIC DNA]</scope>
    <source>
        <strain evidence="6">LMG 29894</strain>
    </source>
</reference>
<dbReference type="Gene3D" id="3.30.1400.10">
    <property type="entry name" value="ZipA, C-terminal FtsZ-binding domain"/>
    <property type="match status" value="1"/>
</dbReference>
<keyword evidence="2 3" id="KW-0472">Membrane</keyword>
<comment type="caution">
    <text evidence="5">The sequence shown here is derived from an EMBL/GenBank/DDBJ whole genome shotgun (WGS) entry which is preliminary data.</text>
</comment>
<dbReference type="Proteomes" id="UP001595791">
    <property type="component" value="Unassembled WGS sequence"/>
</dbReference>
<feature type="transmembrane region" description="Helical" evidence="3">
    <location>
        <begin position="6"/>
        <end position="25"/>
    </location>
</feature>
<organism evidence="5 6">
    <name type="scientific">Chitinimonas lacunae</name>
    <dbReference type="NCBI Taxonomy" id="1963018"/>
    <lineage>
        <taxon>Bacteria</taxon>
        <taxon>Pseudomonadati</taxon>
        <taxon>Pseudomonadota</taxon>
        <taxon>Betaproteobacteria</taxon>
        <taxon>Neisseriales</taxon>
        <taxon>Chitinibacteraceae</taxon>
        <taxon>Chitinimonas</taxon>
    </lineage>
</organism>
<comment type="similarity">
    <text evidence="1">Belongs to the ZipA family.</text>
</comment>
<proteinExistence type="inferred from homology"/>
<keyword evidence="3" id="KW-1133">Transmembrane helix</keyword>
<feature type="domain" description="ZipA C-terminal FtsZ-binding" evidence="4">
    <location>
        <begin position="208"/>
        <end position="329"/>
    </location>
</feature>
<evidence type="ECO:0000259" key="4">
    <source>
        <dbReference type="SMART" id="SM00771"/>
    </source>
</evidence>
<keyword evidence="1" id="KW-0131">Cell cycle</keyword>
<name>A0ABV8MU61_9NEIS</name>